<dbReference type="EMBL" id="WBVQ01000002">
    <property type="protein sequence ID" value="KAB2816091.1"/>
    <property type="molecule type" value="Genomic_DNA"/>
</dbReference>
<protein>
    <recommendedName>
        <fullName evidence="2">Copper-binding protein MbnP-like domain-containing protein</fullName>
    </recommendedName>
</protein>
<reference evidence="3 4" key="1">
    <citation type="submission" date="2019-10" db="EMBL/GenBank/DDBJ databases">
        <title>Genome sequence of Phaeocystidibacter marisrubri JCM30614 (type strain).</title>
        <authorList>
            <person name="Bowman J.P."/>
        </authorList>
    </citation>
    <scope>NUCLEOTIDE SEQUENCE [LARGE SCALE GENOMIC DNA]</scope>
    <source>
        <strain evidence="3 4">JCM 30614</strain>
    </source>
</reference>
<dbReference type="RefSeq" id="WP_151693520.1">
    <property type="nucleotide sequence ID" value="NZ_BMGX01000001.1"/>
</dbReference>
<feature type="domain" description="Copper-binding protein MbnP-like" evidence="2">
    <location>
        <begin position="37"/>
        <end position="222"/>
    </location>
</feature>
<dbReference type="OrthoDB" id="1422031at2"/>
<feature type="chain" id="PRO_5026765612" description="Copper-binding protein MbnP-like domain-containing protein" evidence="1">
    <location>
        <begin position="22"/>
        <end position="256"/>
    </location>
</feature>
<dbReference type="AlphaFoldDB" id="A0A6L3ZE45"/>
<name>A0A6L3ZE45_9FLAO</name>
<accession>A0A6L3ZE45</accession>
<keyword evidence="4" id="KW-1185">Reference proteome</keyword>
<dbReference type="PROSITE" id="PS51257">
    <property type="entry name" value="PROKAR_LIPOPROTEIN"/>
    <property type="match status" value="1"/>
</dbReference>
<dbReference type="Pfam" id="PF20243">
    <property type="entry name" value="MbnP"/>
    <property type="match status" value="1"/>
</dbReference>
<evidence type="ECO:0000256" key="1">
    <source>
        <dbReference type="SAM" id="SignalP"/>
    </source>
</evidence>
<keyword evidence="1" id="KW-0732">Signal</keyword>
<comment type="caution">
    <text evidence="3">The sequence shown here is derived from an EMBL/GenBank/DDBJ whole genome shotgun (WGS) entry which is preliminary data.</text>
</comment>
<dbReference type="Proteomes" id="UP000484164">
    <property type="component" value="Unassembled WGS sequence"/>
</dbReference>
<proteinExistence type="predicted"/>
<evidence type="ECO:0000313" key="4">
    <source>
        <dbReference type="Proteomes" id="UP000484164"/>
    </source>
</evidence>
<sequence length="256" mass="27943">MKRFSLLVAALAVALTLSSCKKEDVNNNDDNSSGTATLVVDFNYVWAMSSQPFEMNRALYHPISGDSLTFTTFKHYISNVKLVKSDNSTWDATESYHLLDLSNDASTAVTFTDVPTGDYTGIEITFGVDSLRNVSGAQTGALDPANGMFWSWNSGYIMIKAEGTSPQSASGPFGYHIGGFQGANNVVVTRSFNFPNSETYALGKDETMTVVMLANPARLWHTYGSVSNGETIHMPGTEATQMAEDFNVWTQLDEVF</sequence>
<organism evidence="3 4">
    <name type="scientific">Phaeocystidibacter marisrubri</name>
    <dbReference type="NCBI Taxonomy" id="1577780"/>
    <lineage>
        <taxon>Bacteria</taxon>
        <taxon>Pseudomonadati</taxon>
        <taxon>Bacteroidota</taxon>
        <taxon>Flavobacteriia</taxon>
        <taxon>Flavobacteriales</taxon>
        <taxon>Phaeocystidibacteraceae</taxon>
        <taxon>Phaeocystidibacter</taxon>
    </lineage>
</organism>
<evidence type="ECO:0000313" key="3">
    <source>
        <dbReference type="EMBL" id="KAB2816091.1"/>
    </source>
</evidence>
<dbReference type="InterPro" id="IPR046863">
    <property type="entry name" value="MbnP-like_dom"/>
</dbReference>
<evidence type="ECO:0000259" key="2">
    <source>
        <dbReference type="Pfam" id="PF20243"/>
    </source>
</evidence>
<gene>
    <name evidence="3" type="ORF">F8C82_10395</name>
</gene>
<feature type="signal peptide" evidence="1">
    <location>
        <begin position="1"/>
        <end position="21"/>
    </location>
</feature>